<evidence type="ECO:0000313" key="4">
    <source>
        <dbReference type="EMBL" id="GEL58026.1"/>
    </source>
</evidence>
<dbReference type="EMBL" id="BAMV01000011">
    <property type="protein sequence ID" value="GAN60322.1"/>
    <property type="molecule type" value="Genomic_DNA"/>
</dbReference>
<keyword evidence="1" id="KW-0732">Signal</keyword>
<dbReference type="EMBL" id="BJVU01000002">
    <property type="protein sequence ID" value="GEL58026.1"/>
    <property type="molecule type" value="Genomic_DNA"/>
</dbReference>
<name>A0A0D6N2V1_9PROT</name>
<proteinExistence type="predicted"/>
<reference evidence="3 5" key="1">
    <citation type="submission" date="2012-11" db="EMBL/GenBank/DDBJ databases">
        <title>Whole genome sequence of Acetobacter cibinongensis 4H-1.</title>
        <authorList>
            <person name="Azuma Y."/>
            <person name="Higashiura N."/>
            <person name="Hirakawa H."/>
            <person name="Matsushita K."/>
        </authorList>
    </citation>
    <scope>NUCLEOTIDE SEQUENCE [LARGE SCALE GENOMIC DNA]</scope>
    <source>
        <strain evidence="3 5">4H-1</strain>
    </source>
</reference>
<accession>A0A0D6N2V1</accession>
<dbReference type="InterPro" id="IPR010895">
    <property type="entry name" value="CHRD"/>
</dbReference>
<evidence type="ECO:0000256" key="1">
    <source>
        <dbReference type="SAM" id="SignalP"/>
    </source>
</evidence>
<feature type="signal peptide" evidence="1">
    <location>
        <begin position="1"/>
        <end position="27"/>
    </location>
</feature>
<evidence type="ECO:0000313" key="5">
    <source>
        <dbReference type="Proteomes" id="UP000032671"/>
    </source>
</evidence>
<dbReference type="Proteomes" id="UP000321891">
    <property type="component" value="Unassembled WGS sequence"/>
</dbReference>
<evidence type="ECO:0000313" key="6">
    <source>
        <dbReference type="Proteomes" id="UP000321891"/>
    </source>
</evidence>
<organism evidence="3 5">
    <name type="scientific">Acetobacter cibinongensis</name>
    <dbReference type="NCBI Taxonomy" id="146475"/>
    <lineage>
        <taxon>Bacteria</taxon>
        <taxon>Pseudomonadati</taxon>
        <taxon>Pseudomonadota</taxon>
        <taxon>Alphaproteobacteria</taxon>
        <taxon>Acetobacterales</taxon>
        <taxon>Acetobacteraceae</taxon>
        <taxon>Acetobacter</taxon>
    </lineage>
</organism>
<keyword evidence="6" id="KW-1185">Reference proteome</keyword>
<reference evidence="4 6" key="2">
    <citation type="submission" date="2019-07" db="EMBL/GenBank/DDBJ databases">
        <title>Whole genome shotgun sequence of Acetobacter cibinongensis NBRC 16605.</title>
        <authorList>
            <person name="Hosoyama A."/>
            <person name="Uohara A."/>
            <person name="Ohji S."/>
            <person name="Ichikawa N."/>
        </authorList>
    </citation>
    <scope>NUCLEOTIDE SEQUENCE [LARGE SCALE GENOMIC DNA]</scope>
    <source>
        <strain evidence="4 6">NBRC 16605</strain>
    </source>
</reference>
<dbReference type="OrthoDB" id="571052at2"/>
<dbReference type="STRING" id="1231339.Abci_011_052"/>
<dbReference type="RefSeq" id="WP_052944786.1">
    <property type="nucleotide sequence ID" value="NZ_BAMV01000011.1"/>
</dbReference>
<comment type="caution">
    <text evidence="3">The sequence shown here is derived from an EMBL/GenBank/DDBJ whole genome shotgun (WGS) entry which is preliminary data.</text>
</comment>
<dbReference type="Proteomes" id="UP000032671">
    <property type="component" value="Unassembled WGS sequence"/>
</dbReference>
<dbReference type="AlphaFoldDB" id="A0A0D6N2V1"/>
<evidence type="ECO:0000259" key="2">
    <source>
        <dbReference type="SMART" id="SM00754"/>
    </source>
</evidence>
<evidence type="ECO:0000313" key="3">
    <source>
        <dbReference type="EMBL" id="GAN60322.1"/>
    </source>
</evidence>
<gene>
    <name evidence="3" type="ORF">Abci_011_052</name>
    <name evidence="4" type="ORF">ACI01nite_06280</name>
</gene>
<accession>A0A6N3SNR1</accession>
<dbReference type="Pfam" id="PF07452">
    <property type="entry name" value="CHRD"/>
    <property type="match status" value="1"/>
</dbReference>
<feature type="domain" description="CHRD" evidence="2">
    <location>
        <begin position="7"/>
        <end position="143"/>
    </location>
</feature>
<dbReference type="SMART" id="SM00754">
    <property type="entry name" value="CHRD"/>
    <property type="match status" value="1"/>
</dbReference>
<sequence length="143" mass="15601">MRSYYSSFLKTVLTAACITALATSAHAERSEHYSGTFAPERNAPTKASGKVDTLFYPAAHVLRYTASWKDLSGPMKVAHFHGPAAENKKAVPFATVHQTTPTSMSGSLLLTPQQEEMLRNGKVYLNLQTPAYPNGEVKAQLTQ</sequence>
<feature type="chain" id="PRO_5030005721" evidence="1">
    <location>
        <begin position="28"/>
        <end position="143"/>
    </location>
</feature>
<protein>
    <submittedName>
        <fullName evidence="4">CHRD domain-containing protein</fullName>
    </submittedName>
</protein>